<protein>
    <recommendedName>
        <fullName evidence="10">Insulin-like domain-containing protein</fullName>
    </recommendedName>
</protein>
<keyword evidence="6 9" id="KW-0732">Signal</keyword>
<proteinExistence type="inferred from homology"/>
<keyword evidence="4 8" id="KW-0964">Secreted</keyword>
<comment type="subcellular location">
    <subcellularLocation>
        <location evidence="1 8">Secreted</location>
    </subcellularLocation>
</comment>
<dbReference type="PROSITE" id="PS00262">
    <property type="entry name" value="INSULIN"/>
    <property type="match status" value="1"/>
</dbReference>
<dbReference type="AlphaFoldDB" id="A0AAD7YYA5"/>
<dbReference type="PANTHER" id="PTHR13647:SF4">
    <property type="entry name" value="INSULIN-LIKE PEPTIDE 1-RELATED"/>
    <property type="match status" value="1"/>
</dbReference>
<dbReference type="Gene3D" id="1.10.100.10">
    <property type="entry name" value="Insulin-like"/>
    <property type="match status" value="1"/>
</dbReference>
<keyword evidence="12" id="KW-1185">Reference proteome</keyword>
<organism evidence="11 12">
    <name type="scientific">Mythimna separata</name>
    <name type="common">Oriental armyworm</name>
    <name type="synonym">Pseudaletia separata</name>
    <dbReference type="NCBI Taxonomy" id="271217"/>
    <lineage>
        <taxon>Eukaryota</taxon>
        <taxon>Metazoa</taxon>
        <taxon>Ecdysozoa</taxon>
        <taxon>Arthropoda</taxon>
        <taxon>Hexapoda</taxon>
        <taxon>Insecta</taxon>
        <taxon>Pterygota</taxon>
        <taxon>Neoptera</taxon>
        <taxon>Endopterygota</taxon>
        <taxon>Lepidoptera</taxon>
        <taxon>Glossata</taxon>
        <taxon>Ditrysia</taxon>
        <taxon>Noctuoidea</taxon>
        <taxon>Noctuidae</taxon>
        <taxon>Noctuinae</taxon>
        <taxon>Hadenini</taxon>
        <taxon>Mythimna</taxon>
    </lineage>
</organism>
<dbReference type="InterPro" id="IPR036438">
    <property type="entry name" value="Insulin-like_sf"/>
</dbReference>
<evidence type="ECO:0000256" key="6">
    <source>
        <dbReference type="ARBA" id="ARBA00022729"/>
    </source>
</evidence>
<evidence type="ECO:0000256" key="3">
    <source>
        <dbReference type="ARBA" id="ARBA00011207"/>
    </source>
</evidence>
<dbReference type="Proteomes" id="UP001231518">
    <property type="component" value="Chromosome 5"/>
</dbReference>
<dbReference type="SUPFAM" id="SSF56994">
    <property type="entry name" value="Insulin-like"/>
    <property type="match status" value="1"/>
</dbReference>
<dbReference type="GO" id="GO:0008083">
    <property type="term" value="F:growth factor activity"/>
    <property type="evidence" value="ECO:0007669"/>
    <property type="project" value="InterPro"/>
</dbReference>
<name>A0AAD7YYA5_MYTSE</name>
<dbReference type="SMART" id="SM00078">
    <property type="entry name" value="IlGF"/>
    <property type="match status" value="1"/>
</dbReference>
<dbReference type="Pfam" id="PF00049">
    <property type="entry name" value="Insulin"/>
    <property type="match status" value="1"/>
</dbReference>
<evidence type="ECO:0000256" key="1">
    <source>
        <dbReference type="ARBA" id="ARBA00004613"/>
    </source>
</evidence>
<dbReference type="PRINTS" id="PR00276">
    <property type="entry name" value="INSULINFAMLY"/>
</dbReference>
<reference evidence="11" key="1">
    <citation type="submission" date="2023-03" db="EMBL/GenBank/DDBJ databases">
        <title>Chromosome-level genomes of two armyworms, Mythimna separata and Mythimna loreyi, provide insights into the biosynthesis and reception of sex pheromones.</title>
        <authorList>
            <person name="Zhao H."/>
        </authorList>
    </citation>
    <scope>NUCLEOTIDE SEQUENCE</scope>
    <source>
        <strain evidence="11">BeijingLab</strain>
        <tissue evidence="11">Pupa</tissue>
    </source>
</reference>
<feature type="domain" description="Insulin-like" evidence="10">
    <location>
        <begin position="24"/>
        <end position="89"/>
    </location>
</feature>
<sequence>MKLTLVLLLVVVCSWKSEAQDGARFYCGRYLSEVLASLCWGSQEEVKRDAGWWLPQRSVRAMNTVRGKRGLADECCLKPCTIDEMMTYC</sequence>
<feature type="chain" id="PRO_5042201428" description="Insulin-like domain-containing protein" evidence="9">
    <location>
        <begin position="20"/>
        <end position="89"/>
    </location>
</feature>
<dbReference type="PANTHER" id="PTHR13647">
    <property type="entry name" value="INSULIN-LIKE PEPTIDE 2-RELATED"/>
    <property type="match status" value="1"/>
</dbReference>
<evidence type="ECO:0000256" key="9">
    <source>
        <dbReference type="SAM" id="SignalP"/>
    </source>
</evidence>
<keyword evidence="7" id="KW-1015">Disulfide bond</keyword>
<dbReference type="InterPro" id="IPR022352">
    <property type="entry name" value="Ins/IGF/rlx"/>
</dbReference>
<dbReference type="InterPro" id="IPR017097">
    <property type="entry name" value="Bombyxin"/>
</dbReference>
<keyword evidence="5" id="KW-0165">Cleavage on pair of basic residues</keyword>
<evidence type="ECO:0000256" key="8">
    <source>
        <dbReference type="RuleBase" id="RU000406"/>
    </source>
</evidence>
<comment type="subunit">
    <text evidence="3">Heterodimer of a B chain and an A chain linked by two disulfide bonds.</text>
</comment>
<accession>A0AAD7YYA5</accession>
<evidence type="ECO:0000259" key="10">
    <source>
        <dbReference type="SMART" id="SM00078"/>
    </source>
</evidence>
<gene>
    <name evidence="11" type="ORF">PYW07_014157</name>
</gene>
<dbReference type="EMBL" id="JARGEI010000003">
    <property type="protein sequence ID" value="KAJ8733606.1"/>
    <property type="molecule type" value="Genomic_DNA"/>
</dbReference>
<evidence type="ECO:0000313" key="12">
    <source>
        <dbReference type="Proteomes" id="UP001231518"/>
    </source>
</evidence>
<dbReference type="GO" id="GO:0005615">
    <property type="term" value="C:extracellular space"/>
    <property type="evidence" value="ECO:0007669"/>
    <property type="project" value="InterPro"/>
</dbReference>
<dbReference type="InterPro" id="IPR022353">
    <property type="entry name" value="Insulin_CS"/>
</dbReference>
<dbReference type="PRINTS" id="PR02003">
    <property type="entry name" value="BOMBYXIN"/>
</dbReference>
<evidence type="ECO:0000256" key="2">
    <source>
        <dbReference type="ARBA" id="ARBA00009034"/>
    </source>
</evidence>
<comment type="caution">
    <text evidence="11">The sequence shown here is derived from an EMBL/GenBank/DDBJ whole genome shotgun (WGS) entry which is preliminary data.</text>
</comment>
<evidence type="ECO:0000256" key="4">
    <source>
        <dbReference type="ARBA" id="ARBA00022525"/>
    </source>
</evidence>
<dbReference type="GO" id="GO:0005179">
    <property type="term" value="F:hormone activity"/>
    <property type="evidence" value="ECO:0007669"/>
    <property type="project" value="InterPro"/>
</dbReference>
<comment type="similarity">
    <text evidence="2 8">Belongs to the insulin family.</text>
</comment>
<feature type="signal peptide" evidence="9">
    <location>
        <begin position="1"/>
        <end position="19"/>
    </location>
</feature>
<evidence type="ECO:0000256" key="7">
    <source>
        <dbReference type="ARBA" id="ARBA00023157"/>
    </source>
</evidence>
<evidence type="ECO:0000313" key="11">
    <source>
        <dbReference type="EMBL" id="KAJ8733606.1"/>
    </source>
</evidence>
<dbReference type="CDD" id="cd04366">
    <property type="entry name" value="IlGF_insulin_bombyxin_like"/>
    <property type="match status" value="1"/>
</dbReference>
<dbReference type="InterPro" id="IPR016179">
    <property type="entry name" value="Insulin-like"/>
</dbReference>
<evidence type="ECO:0000256" key="5">
    <source>
        <dbReference type="ARBA" id="ARBA00022685"/>
    </source>
</evidence>